<evidence type="ECO:0000313" key="2">
    <source>
        <dbReference type="EMBL" id="MBA5204866.1"/>
    </source>
</evidence>
<dbReference type="GO" id="GO:0015969">
    <property type="term" value="P:guanosine tetraphosphate metabolic process"/>
    <property type="evidence" value="ECO:0007669"/>
    <property type="project" value="InterPro"/>
</dbReference>
<dbReference type="PANTHER" id="PTHR41773">
    <property type="entry name" value="GTP PYROPHOSPHATASE-RELATED"/>
    <property type="match status" value="1"/>
</dbReference>
<organism evidence="2 3">
    <name type="scientific">Pectobacterium aroidearum</name>
    <dbReference type="NCBI Taxonomy" id="1201031"/>
    <lineage>
        <taxon>Bacteria</taxon>
        <taxon>Pseudomonadati</taxon>
        <taxon>Pseudomonadota</taxon>
        <taxon>Gammaproteobacteria</taxon>
        <taxon>Enterobacterales</taxon>
        <taxon>Pectobacteriaceae</taxon>
        <taxon>Pectobacterium</taxon>
    </lineage>
</organism>
<reference evidence="2 3" key="1">
    <citation type="submission" date="2020-07" db="EMBL/GenBank/DDBJ databases">
        <title>Characterization of Pectobacterium aroidearum strains causing soft rot on Amorphophallus konjac.</title>
        <authorList>
            <person name="Xie H."/>
        </authorList>
    </citation>
    <scope>NUCLEOTIDE SEQUENCE [LARGE SCALE GENOMIC DNA]</scope>
    <source>
        <strain evidence="2 3">MY7</strain>
    </source>
</reference>
<dbReference type="RefSeq" id="WP_181845514.1">
    <property type="nucleotide sequence ID" value="NZ_JACERJ010000008.1"/>
</dbReference>
<dbReference type="Gene3D" id="3.30.460.10">
    <property type="entry name" value="Beta Polymerase, domain 2"/>
    <property type="match status" value="1"/>
</dbReference>
<proteinExistence type="predicted"/>
<dbReference type="AlphaFoldDB" id="A0AAW3SUY0"/>
<gene>
    <name evidence="2" type="ORF">H2Y57_14375</name>
</gene>
<dbReference type="CDD" id="cd05399">
    <property type="entry name" value="NT_Rel-Spo_like"/>
    <property type="match status" value="1"/>
</dbReference>
<dbReference type="Gene3D" id="1.10.287.860">
    <property type="entry name" value="Nucleotidyltransferase"/>
    <property type="match status" value="1"/>
</dbReference>
<name>A0AAW3SUY0_9GAMM</name>
<dbReference type="PANTHER" id="PTHR41773:SF1">
    <property type="entry name" value="RELA_SPOT DOMAIN-CONTAINING PROTEIN"/>
    <property type="match status" value="1"/>
</dbReference>
<dbReference type="InterPro" id="IPR007685">
    <property type="entry name" value="RelA_SpoT"/>
</dbReference>
<feature type="domain" description="RelA/SpoT" evidence="1">
    <location>
        <begin position="50"/>
        <end position="176"/>
    </location>
</feature>
<evidence type="ECO:0000259" key="1">
    <source>
        <dbReference type="SMART" id="SM00954"/>
    </source>
</evidence>
<sequence>METTSIEKNKEIVKDFIEKKNHYDNLGESMHSLLKTLIAREGIAIHSIQFRVKDIESLKSKIERKGKYKSLNDITDVLGLRIVTYYSKDVDLVESVVRREFIVDDENTIDKRKTYEPDRFGYMSLHYIISLNNTRSNLVEYNLFSGIKFEVQIRTILQHTWAEIEHDLGYKSKTSVPEHIRRKFSILSSCLELVDSQFVEISDNLKLYDEQTKKEVSLKENNEKIGIDAISLKNYVLGSSEIQELYDKYISYVEFETNKRRDTFREILIENKTDDKNADYSKLALFLNMAKIFDLQQLRDVINSFSEDEKLIPSIFAINKEHDENQETPSIYIKYFFFLFIIYIYFSKSGKEDVLHPYELAYKAMCKIKNIYDSIEIA</sequence>
<evidence type="ECO:0000313" key="3">
    <source>
        <dbReference type="Proteomes" id="UP000557749"/>
    </source>
</evidence>
<dbReference type="InterPro" id="IPR043519">
    <property type="entry name" value="NT_sf"/>
</dbReference>
<comment type="caution">
    <text evidence="2">The sequence shown here is derived from an EMBL/GenBank/DDBJ whole genome shotgun (WGS) entry which is preliminary data.</text>
</comment>
<dbReference type="SMART" id="SM00954">
    <property type="entry name" value="RelA_SpoT"/>
    <property type="match status" value="1"/>
</dbReference>
<protein>
    <recommendedName>
        <fullName evidence="1">RelA/SpoT domain-containing protein</fullName>
    </recommendedName>
</protein>
<accession>A0AAW3SUY0</accession>
<dbReference type="Pfam" id="PF04607">
    <property type="entry name" value="RelA_SpoT"/>
    <property type="match status" value="1"/>
</dbReference>
<dbReference type="Proteomes" id="UP000557749">
    <property type="component" value="Unassembled WGS sequence"/>
</dbReference>
<dbReference type="EMBL" id="JACERJ010000008">
    <property type="protein sequence ID" value="MBA5204866.1"/>
    <property type="molecule type" value="Genomic_DNA"/>
</dbReference>
<dbReference type="SUPFAM" id="SSF81301">
    <property type="entry name" value="Nucleotidyltransferase"/>
    <property type="match status" value="1"/>
</dbReference>